<dbReference type="EMBL" id="JBHTLP010000023">
    <property type="protein sequence ID" value="MFD1144629.1"/>
    <property type="molecule type" value="Genomic_DNA"/>
</dbReference>
<sequence>MNALQQPAAMLRCLAVDDEPVALDVIRNFARRIPFVQLRNAFTNPNQALDYLRTESVDLVFLDINMPVLTGLDFAQALGNLSLVVFTTAYPEHALQGYELNVLDYLLKPIAFDRFLQCCHKAQERLQTRLPAQPIFVKDGYEWIGILPQSIKYLEAADNYVKIDQGGKPLLVRTSLPELMALLPPGQFLRVHRSFAVNIQCVKRVGRAFLQLPDREIPIGPSYRDQIAHWLNKRG</sequence>
<dbReference type="PROSITE" id="PS50930">
    <property type="entry name" value="HTH_LYTTR"/>
    <property type="match status" value="1"/>
</dbReference>
<dbReference type="PROSITE" id="PS50110">
    <property type="entry name" value="RESPONSE_REGULATORY"/>
    <property type="match status" value="1"/>
</dbReference>
<dbReference type="InterPro" id="IPR007492">
    <property type="entry name" value="LytTR_DNA-bd_dom"/>
</dbReference>
<evidence type="ECO:0000259" key="3">
    <source>
        <dbReference type="PROSITE" id="PS50930"/>
    </source>
</evidence>
<dbReference type="InterPro" id="IPR046947">
    <property type="entry name" value="LytR-like"/>
</dbReference>
<keyword evidence="1" id="KW-0597">Phosphoprotein</keyword>
<keyword evidence="5" id="KW-1185">Reference proteome</keyword>
<dbReference type="Pfam" id="PF00072">
    <property type="entry name" value="Response_reg"/>
    <property type="match status" value="1"/>
</dbReference>
<gene>
    <name evidence="4" type="ORF">ACFQ4C_26105</name>
</gene>
<dbReference type="SMART" id="SM00448">
    <property type="entry name" value="REC"/>
    <property type="match status" value="1"/>
</dbReference>
<evidence type="ECO:0000313" key="5">
    <source>
        <dbReference type="Proteomes" id="UP001597116"/>
    </source>
</evidence>
<dbReference type="SUPFAM" id="SSF52172">
    <property type="entry name" value="CheY-like"/>
    <property type="match status" value="1"/>
</dbReference>
<dbReference type="Gene3D" id="2.40.50.1020">
    <property type="entry name" value="LytTr DNA-binding domain"/>
    <property type="match status" value="1"/>
</dbReference>
<feature type="modified residue" description="4-aspartylphosphate" evidence="1">
    <location>
        <position position="63"/>
    </location>
</feature>
<feature type="domain" description="HTH LytTR-type" evidence="3">
    <location>
        <begin position="146"/>
        <end position="233"/>
    </location>
</feature>
<protein>
    <submittedName>
        <fullName evidence="4">LytR/AlgR family response regulator transcription factor</fullName>
    </submittedName>
</protein>
<dbReference type="PANTHER" id="PTHR37299">
    <property type="entry name" value="TRANSCRIPTIONAL REGULATOR-RELATED"/>
    <property type="match status" value="1"/>
</dbReference>
<evidence type="ECO:0000256" key="1">
    <source>
        <dbReference type="PROSITE-ProRule" id="PRU00169"/>
    </source>
</evidence>
<dbReference type="RefSeq" id="WP_265993698.1">
    <property type="nucleotide sequence ID" value="NZ_CP110973.1"/>
</dbReference>
<dbReference type="Pfam" id="PF04397">
    <property type="entry name" value="LytTR"/>
    <property type="match status" value="1"/>
</dbReference>
<name>A0ABW3QLY5_9BACT</name>
<dbReference type="SMART" id="SM00850">
    <property type="entry name" value="LytTR"/>
    <property type="match status" value="1"/>
</dbReference>
<proteinExistence type="predicted"/>
<evidence type="ECO:0000313" key="4">
    <source>
        <dbReference type="EMBL" id="MFD1144629.1"/>
    </source>
</evidence>
<dbReference type="PANTHER" id="PTHR37299:SF1">
    <property type="entry name" value="STAGE 0 SPORULATION PROTEIN A HOMOLOG"/>
    <property type="match status" value="1"/>
</dbReference>
<dbReference type="Proteomes" id="UP001597116">
    <property type="component" value="Unassembled WGS sequence"/>
</dbReference>
<dbReference type="InterPro" id="IPR001789">
    <property type="entry name" value="Sig_transdc_resp-reg_receiver"/>
</dbReference>
<accession>A0ABW3QLY5</accession>
<organism evidence="4 5">
    <name type="scientific">Larkinella insperata</name>
    <dbReference type="NCBI Taxonomy" id="332158"/>
    <lineage>
        <taxon>Bacteria</taxon>
        <taxon>Pseudomonadati</taxon>
        <taxon>Bacteroidota</taxon>
        <taxon>Cytophagia</taxon>
        <taxon>Cytophagales</taxon>
        <taxon>Spirosomataceae</taxon>
        <taxon>Larkinella</taxon>
    </lineage>
</organism>
<evidence type="ECO:0000259" key="2">
    <source>
        <dbReference type="PROSITE" id="PS50110"/>
    </source>
</evidence>
<comment type="caution">
    <text evidence="4">The sequence shown here is derived from an EMBL/GenBank/DDBJ whole genome shotgun (WGS) entry which is preliminary data.</text>
</comment>
<feature type="domain" description="Response regulatory" evidence="2">
    <location>
        <begin position="12"/>
        <end position="123"/>
    </location>
</feature>
<reference evidence="5" key="1">
    <citation type="journal article" date="2019" name="Int. J. Syst. Evol. Microbiol.">
        <title>The Global Catalogue of Microorganisms (GCM) 10K type strain sequencing project: providing services to taxonomists for standard genome sequencing and annotation.</title>
        <authorList>
            <consortium name="The Broad Institute Genomics Platform"/>
            <consortium name="The Broad Institute Genome Sequencing Center for Infectious Disease"/>
            <person name="Wu L."/>
            <person name="Ma J."/>
        </authorList>
    </citation>
    <scope>NUCLEOTIDE SEQUENCE [LARGE SCALE GENOMIC DNA]</scope>
    <source>
        <strain evidence="5">CCUG 55608</strain>
    </source>
</reference>
<dbReference type="Gene3D" id="3.40.50.2300">
    <property type="match status" value="1"/>
</dbReference>
<dbReference type="InterPro" id="IPR011006">
    <property type="entry name" value="CheY-like_superfamily"/>
</dbReference>